<keyword evidence="5" id="KW-1185">Reference proteome</keyword>
<feature type="compositionally biased region" description="Basic and acidic residues" evidence="3">
    <location>
        <begin position="976"/>
        <end position="1002"/>
    </location>
</feature>
<sequence>MKELERQQKEIEERPEKDFEKGARTVSSLSAATLASLGGTSSRRGSGDTSISADTEASIREIKDSLAEVEEKYKKAMVSNAQLDNEKTNFMYQVDTLKDALLELEEQLAESRRQYEEKSKEFEREKHAHSILQFQFMEIKEALKQREEMLAKHGIIPDSDVATNGETSDILDNEGHLDSSRTGPGTTQALKTGGEGMLGKTNEVEMKNEILEDVGKRKILQNTEHEEHKEESEEEEVQTLHAPENAKAEQMVEERDTLPAVMVPESRFAEQAQSLTEPVSGSTSSNSDNDTDGLRKVTEFMDTAVRQPESTEAEHHDLSVRTNENSELGSLQGHQLLETPQEMLCYLGTEQELGEAAPKQKEQEDLKTGPALNGNEMDGESDSASESNELDSNQAGLPEGAGTGLLSEEGNVENSASEEPQHSKESAENKVINALEDKFVACTDGRSDKTAGDRAEEEDEVGHQVQGQVRETESVGLEGTESHERDVPAESLEKEGGGHQTFTQPASAEDHPSTSSEEPSTEGKIEHETATAEKDGQKEELMEELEKSSGSAETGEQDTASVEAGGCIPEAKGSELQQAQPGTEVVREVTTRKTQLEPCLLDDKIEESEFETGHEVGEGKESGTEWVEDVNPQVEVQTSQCSEKTADGTEGEKNVPLEGEVQKVVRQVKGESKEESDVGVTVTTENKANKETLKENEQELELADHPDGEFASEEGANNALSQMLVQDDNFSEQVELEEGTDKVLSQKPMQDDISEQVKLEEGANKSPSQKPVQDENISGQVQLEESADNSLSQKPVQDDNVSEQRKLEEGANYALAQNPVQDDSVSEQVQLEVNADNSISQKPVQNDNVSEQVKLEEGANYTLAQEPVQDDCIIEQVKLESQAEESLEDDGDAFDFDEESNQILESDEKHDGEKADTQGEEGDRTKGAVRKTAPTDKAGEGTDKMETKDALTKIEDLQHKKDEPEEMGHLQGEASGKSDEKADVEKDEIKVSGSSKVEKLQEQDVLEQCLESAFIKRAESREDLQGSRRSKGRSRDDCTIS</sequence>
<feature type="compositionally biased region" description="Basic and acidic residues" evidence="3">
    <location>
        <begin position="611"/>
        <end position="623"/>
    </location>
</feature>
<feature type="compositionally biased region" description="Low complexity" evidence="3">
    <location>
        <begin position="27"/>
        <end position="52"/>
    </location>
</feature>
<dbReference type="Proteomes" id="UP000694560">
    <property type="component" value="Unplaced"/>
</dbReference>
<proteinExistence type="inferred from homology"/>
<feature type="compositionally biased region" description="Basic and acidic residues" evidence="3">
    <location>
        <begin position="687"/>
        <end position="708"/>
    </location>
</feature>
<feature type="compositionally biased region" description="Polar residues" evidence="3">
    <location>
        <begin position="320"/>
        <end position="333"/>
    </location>
</feature>
<feature type="compositionally biased region" description="Basic and acidic residues" evidence="3">
    <location>
        <begin position="521"/>
        <end position="547"/>
    </location>
</feature>
<name>A0A8C5X6W5_9PASS</name>
<feature type="compositionally biased region" description="Polar residues" evidence="3">
    <location>
        <begin position="634"/>
        <end position="643"/>
    </location>
</feature>
<feature type="compositionally biased region" description="Basic and acidic residues" evidence="3">
    <location>
        <begin position="358"/>
        <end position="367"/>
    </location>
</feature>
<feature type="compositionally biased region" description="Basic and acidic residues" evidence="3">
    <location>
        <begin position="1014"/>
        <end position="1026"/>
    </location>
</feature>
<feature type="compositionally biased region" description="Basic and acidic residues" evidence="3">
    <location>
        <begin position="202"/>
        <end position="216"/>
    </location>
</feature>
<evidence type="ECO:0000313" key="5">
    <source>
        <dbReference type="Proteomes" id="UP000694560"/>
    </source>
</evidence>
<feature type="compositionally biased region" description="Polar residues" evidence="3">
    <location>
        <begin position="180"/>
        <end position="190"/>
    </location>
</feature>
<comment type="similarity">
    <text evidence="1">Belongs to the LRRFIP family.</text>
</comment>
<feature type="compositionally biased region" description="Polar residues" evidence="3">
    <location>
        <begin position="765"/>
        <end position="795"/>
    </location>
</feature>
<feature type="compositionally biased region" description="Basic and acidic residues" evidence="3">
    <location>
        <begin position="585"/>
        <end position="595"/>
    </location>
</feature>
<dbReference type="OrthoDB" id="10028421at2759"/>
<feature type="compositionally biased region" description="Basic and acidic residues" evidence="3">
    <location>
        <begin position="933"/>
        <end position="968"/>
    </location>
</feature>
<evidence type="ECO:0008006" key="6">
    <source>
        <dbReference type="Google" id="ProtNLM"/>
    </source>
</evidence>
<dbReference type="Gene3D" id="1.20.5.4090">
    <property type="match status" value="1"/>
</dbReference>
<dbReference type="InterPro" id="IPR019139">
    <property type="entry name" value="LRRFIP1/2"/>
</dbReference>
<feature type="compositionally biased region" description="Polar residues" evidence="3">
    <location>
        <begin position="550"/>
        <end position="560"/>
    </location>
</feature>
<accession>A0A8C5X6W5</accession>
<keyword evidence="2" id="KW-0175">Coiled coil</keyword>
<protein>
    <recommendedName>
        <fullName evidence="6">Leucine-rich repeat flightless-interacting protein 1</fullName>
    </recommendedName>
</protein>
<reference evidence="4" key="1">
    <citation type="submission" date="2025-08" db="UniProtKB">
        <authorList>
            <consortium name="Ensembl"/>
        </authorList>
    </citation>
    <scope>IDENTIFICATION</scope>
</reference>
<dbReference type="FunFam" id="1.20.5.4090:FF:000001">
    <property type="entry name" value="leucine-rich repeat flightless-interacting protein 2 isoform X1"/>
    <property type="match status" value="1"/>
</dbReference>
<evidence type="ECO:0000256" key="2">
    <source>
        <dbReference type="ARBA" id="ARBA00023054"/>
    </source>
</evidence>
<evidence type="ECO:0000256" key="3">
    <source>
        <dbReference type="SAM" id="MobiDB-lite"/>
    </source>
</evidence>
<feature type="region of interest" description="Disordered" evidence="3">
    <location>
        <begin position="879"/>
        <end position="1041"/>
    </location>
</feature>
<reference evidence="4" key="2">
    <citation type="submission" date="2025-09" db="UniProtKB">
        <authorList>
            <consortium name="Ensembl"/>
        </authorList>
    </citation>
    <scope>IDENTIFICATION</scope>
</reference>
<dbReference type="GO" id="GO:0000981">
    <property type="term" value="F:DNA-binding transcription factor activity, RNA polymerase II-specific"/>
    <property type="evidence" value="ECO:0007669"/>
    <property type="project" value="TreeGrafter"/>
</dbReference>
<dbReference type="AlphaFoldDB" id="A0A8C5X6W5"/>
<feature type="compositionally biased region" description="Basic and acidic residues" evidence="3">
    <location>
        <begin position="906"/>
        <end position="926"/>
    </location>
</feature>
<feature type="compositionally biased region" description="Acidic residues" evidence="3">
    <location>
        <begin position="882"/>
        <end position="900"/>
    </location>
</feature>
<dbReference type="GO" id="GO:0000978">
    <property type="term" value="F:RNA polymerase II cis-regulatory region sequence-specific DNA binding"/>
    <property type="evidence" value="ECO:0007669"/>
    <property type="project" value="TreeGrafter"/>
</dbReference>
<feature type="region of interest" description="Disordered" evidence="3">
    <location>
        <begin position="158"/>
        <end position="812"/>
    </location>
</feature>
<feature type="compositionally biased region" description="Basic and acidic residues" evidence="3">
    <location>
        <begin position="244"/>
        <end position="257"/>
    </location>
</feature>
<dbReference type="PANTHER" id="PTHR19212">
    <property type="entry name" value="LEUCINE RICH REPEAT IN FLII INTERACTING PROTEIN"/>
    <property type="match status" value="1"/>
</dbReference>
<feature type="compositionally biased region" description="Basic and acidic residues" evidence="3">
    <location>
        <begin position="480"/>
        <end position="497"/>
    </location>
</feature>
<feature type="region of interest" description="Disordered" evidence="3">
    <location>
        <begin position="1"/>
        <end position="57"/>
    </location>
</feature>
<dbReference type="PANTHER" id="PTHR19212:SF5">
    <property type="entry name" value="LEUCINE-RICH REPEAT FLIGHTLESS-INTERACTING PROTEIN 1"/>
    <property type="match status" value="1"/>
</dbReference>
<evidence type="ECO:0000313" key="4">
    <source>
        <dbReference type="Ensembl" id="ENSMCSP00000014995.1"/>
    </source>
</evidence>
<feature type="compositionally biased region" description="Polar residues" evidence="3">
    <location>
        <begin position="384"/>
        <end position="395"/>
    </location>
</feature>
<feature type="compositionally biased region" description="Basic and acidic residues" evidence="3">
    <location>
        <begin position="419"/>
        <end position="428"/>
    </location>
</feature>
<dbReference type="Ensembl" id="ENSMCST00000015378.1">
    <property type="protein sequence ID" value="ENSMCSP00000014995.1"/>
    <property type="gene ID" value="ENSMCSG00000010584.1"/>
</dbReference>
<dbReference type="Pfam" id="PF09738">
    <property type="entry name" value="LRRFIP"/>
    <property type="match status" value="1"/>
</dbReference>
<organism evidence="4 5">
    <name type="scientific">Malurus cyaneus samueli</name>
    <dbReference type="NCBI Taxonomy" id="2593467"/>
    <lineage>
        <taxon>Eukaryota</taxon>
        <taxon>Metazoa</taxon>
        <taxon>Chordata</taxon>
        <taxon>Craniata</taxon>
        <taxon>Vertebrata</taxon>
        <taxon>Euteleostomi</taxon>
        <taxon>Archelosauria</taxon>
        <taxon>Archosauria</taxon>
        <taxon>Dinosauria</taxon>
        <taxon>Saurischia</taxon>
        <taxon>Theropoda</taxon>
        <taxon>Coelurosauria</taxon>
        <taxon>Aves</taxon>
        <taxon>Neognathae</taxon>
        <taxon>Neoaves</taxon>
        <taxon>Telluraves</taxon>
        <taxon>Australaves</taxon>
        <taxon>Passeriformes</taxon>
        <taxon>Meliphagoidea</taxon>
        <taxon>Maluridae</taxon>
        <taxon>Malurus</taxon>
    </lineage>
</organism>
<feature type="compositionally biased region" description="Basic and acidic residues" evidence="3">
    <location>
        <begin position="644"/>
        <end position="676"/>
    </location>
</feature>
<evidence type="ECO:0000256" key="1">
    <source>
        <dbReference type="ARBA" id="ARBA00008275"/>
    </source>
</evidence>
<feature type="compositionally biased region" description="Basic and acidic residues" evidence="3">
    <location>
        <begin position="435"/>
        <end position="454"/>
    </location>
</feature>
<feature type="compositionally biased region" description="Basic and acidic residues" evidence="3">
    <location>
        <begin position="1"/>
        <end position="23"/>
    </location>
</feature>